<keyword evidence="4 5" id="KW-0472">Membrane</keyword>
<evidence type="ECO:0000256" key="3">
    <source>
        <dbReference type="ARBA" id="ARBA00022989"/>
    </source>
</evidence>
<dbReference type="GO" id="GO:0016020">
    <property type="term" value="C:membrane"/>
    <property type="evidence" value="ECO:0007669"/>
    <property type="project" value="UniProtKB-SubCell"/>
</dbReference>
<comment type="caution">
    <text evidence="7">The sequence shown here is derived from an EMBL/GenBank/DDBJ whole genome shotgun (WGS) entry which is preliminary data.</text>
</comment>
<evidence type="ECO:0000313" key="7">
    <source>
        <dbReference type="EMBL" id="OIV35528.1"/>
    </source>
</evidence>
<feature type="transmembrane region" description="Helical" evidence="5">
    <location>
        <begin position="396"/>
        <end position="417"/>
    </location>
</feature>
<dbReference type="EMBL" id="MLCF01000146">
    <property type="protein sequence ID" value="OIV35528.1"/>
    <property type="molecule type" value="Genomic_DNA"/>
</dbReference>
<keyword evidence="3 5" id="KW-1133">Transmembrane helix</keyword>
<gene>
    <name evidence="7" type="ORF">BIV57_21280</name>
</gene>
<evidence type="ECO:0000259" key="6">
    <source>
        <dbReference type="Pfam" id="PF13515"/>
    </source>
</evidence>
<dbReference type="AlphaFoldDB" id="A0A1J7C1T1"/>
<dbReference type="STRING" id="1428644.BIV57_21280"/>
<proteinExistence type="predicted"/>
<evidence type="ECO:0000256" key="4">
    <source>
        <dbReference type="ARBA" id="ARBA00023136"/>
    </source>
</evidence>
<feature type="transmembrane region" description="Helical" evidence="5">
    <location>
        <begin position="86"/>
        <end position="103"/>
    </location>
</feature>
<feature type="transmembrane region" description="Helical" evidence="5">
    <location>
        <begin position="132"/>
        <end position="152"/>
    </location>
</feature>
<feature type="transmembrane region" description="Helical" evidence="5">
    <location>
        <begin position="477"/>
        <end position="494"/>
    </location>
</feature>
<keyword evidence="2 5" id="KW-0812">Transmembrane</keyword>
<organism evidence="7 8">
    <name type="scientific">Mangrovactinospora gilvigrisea</name>
    <dbReference type="NCBI Taxonomy" id="1428644"/>
    <lineage>
        <taxon>Bacteria</taxon>
        <taxon>Bacillati</taxon>
        <taxon>Actinomycetota</taxon>
        <taxon>Actinomycetes</taxon>
        <taxon>Kitasatosporales</taxon>
        <taxon>Streptomycetaceae</taxon>
        <taxon>Mangrovactinospora</taxon>
    </lineage>
</organism>
<feature type="transmembrane region" description="Helical" evidence="5">
    <location>
        <begin position="52"/>
        <end position="74"/>
    </location>
</feature>
<reference evidence="7 8" key="1">
    <citation type="submission" date="2016-10" db="EMBL/GenBank/DDBJ databases">
        <title>Genome sequence of Streptomyces gilvigriseus MUSC 26.</title>
        <authorList>
            <person name="Lee L.-H."/>
            <person name="Ser H.-L."/>
        </authorList>
    </citation>
    <scope>NUCLEOTIDE SEQUENCE [LARGE SCALE GENOMIC DNA]</scope>
    <source>
        <strain evidence="7 8">MUSC 26</strain>
    </source>
</reference>
<evidence type="ECO:0000256" key="1">
    <source>
        <dbReference type="ARBA" id="ARBA00004141"/>
    </source>
</evidence>
<feature type="transmembrane region" description="Helical" evidence="5">
    <location>
        <begin position="501"/>
        <end position="518"/>
    </location>
</feature>
<feature type="transmembrane region" description="Helical" evidence="5">
    <location>
        <begin position="109"/>
        <end position="125"/>
    </location>
</feature>
<sequence>MVRPPDRVSGPPRTWDWILAADPGLGHLQNGWRTLLGMVTGLAAGYGTGQALGVPAMLGLMVGGMLGLMSGFAVSENTARRTARSMLYLPVPYAASLALGAWLAPHRGLELVLIGAALTATFLLVRLGPLGLLTGMMLFNGLLVTMIVPIPTALLGKLALIALAAAVGILAVRLLLARPTPREDLLRTQRAFVVHTRAVVDAAAAALEPGARPERALRRMDRALQRVNVTTLTIDGRLAEPEMAADPEAAELLHQHLFDAEVALDGLGRAVRGLAGRPGVPGPLREALVVALRIARDAHLGRVGALHPAADVVRHEARTGTADAEAAARALRAAELLDALADSLARWLELGRSTPRAAGRVPFHPTVVLERGLPAGSGPAAQELVDRKGGSGWRRAVPVLRVPLQVGVAAAVVIPVADAVSGHRFYWGLIGLMIVSFGTNTTHEKLRKFAHRMVGTVIGAVLGILTARLLAHIGGRAHVWWMLAVIVACIALGAWGMQRKYAYWVIGLVVALCQMYAFETPMSGMDGLLALRLGENALGFAIGTAAAALIIPVSTRGVRLEAVRGWRQALAELAEQVAERWREPEAPVRLRGSARAVDAALFRAQAVARPLVRMPSGLASRRDLGLGLAASATRHAKRLATAADVDVQLSPRVRAEVGRIAGRLAESLREVDAPWHRIAPAARALAADPDAARLAVALDELAALDDTLARLAESRGRPLEDDPATAPVRPRARARGILVRGEVRCAEHPDGCAGWVTVVDERGRRRARVRMCAGRFTLSGLAPGGCTLVVSGAQHPPRAEFLLVRGGPGSEQHLRMRL</sequence>
<feature type="transmembrane region" description="Helical" evidence="5">
    <location>
        <begin position="538"/>
        <end position="558"/>
    </location>
</feature>
<feature type="transmembrane region" description="Helical" evidence="5">
    <location>
        <begin position="423"/>
        <end position="441"/>
    </location>
</feature>
<feature type="domain" description="Integral membrane bound transporter" evidence="6">
    <location>
        <begin position="416"/>
        <end position="544"/>
    </location>
</feature>
<name>A0A1J7C1T1_9ACTN</name>
<accession>A0A1J7C1T1</accession>
<feature type="transmembrane region" description="Helical" evidence="5">
    <location>
        <begin position="453"/>
        <end position="471"/>
    </location>
</feature>
<protein>
    <recommendedName>
        <fullName evidence="6">Integral membrane bound transporter domain-containing protein</fullName>
    </recommendedName>
</protein>
<evidence type="ECO:0000313" key="8">
    <source>
        <dbReference type="Proteomes" id="UP000243342"/>
    </source>
</evidence>
<dbReference type="Proteomes" id="UP000243342">
    <property type="component" value="Unassembled WGS sequence"/>
</dbReference>
<comment type="subcellular location">
    <subcellularLocation>
        <location evidence="1">Membrane</location>
        <topology evidence="1">Multi-pass membrane protein</topology>
    </subcellularLocation>
</comment>
<dbReference type="InterPro" id="IPR049453">
    <property type="entry name" value="Memb_transporter_dom"/>
</dbReference>
<evidence type="ECO:0000256" key="2">
    <source>
        <dbReference type="ARBA" id="ARBA00022692"/>
    </source>
</evidence>
<keyword evidence="8" id="KW-1185">Reference proteome</keyword>
<feature type="transmembrane region" description="Helical" evidence="5">
    <location>
        <begin position="158"/>
        <end position="176"/>
    </location>
</feature>
<dbReference type="Pfam" id="PF13515">
    <property type="entry name" value="FUSC_2"/>
    <property type="match status" value="1"/>
</dbReference>
<evidence type="ECO:0000256" key="5">
    <source>
        <dbReference type="SAM" id="Phobius"/>
    </source>
</evidence>